<dbReference type="KEGG" id="dsu:Dsui_0528"/>
<accession>G8QFD1</accession>
<evidence type="ECO:0000313" key="2">
    <source>
        <dbReference type="EMBL" id="AEV24941.1"/>
    </source>
</evidence>
<dbReference type="Proteomes" id="UP000005633">
    <property type="component" value="Chromosome"/>
</dbReference>
<keyword evidence="1" id="KW-0175">Coiled coil</keyword>
<sequence length="67" mass="7631">MTKQLDALEGKVAQVVNLCHSLRAENQELRARLASAEDERLRLVERMETARVRLEALAEQLPEECKA</sequence>
<organism evidence="2 3">
    <name type="scientific">Azospira oryzae (strain ATCC BAA-33 / DSM 13638 / PS)</name>
    <name type="common">Dechlorosoma suillum</name>
    <dbReference type="NCBI Taxonomy" id="640081"/>
    <lineage>
        <taxon>Bacteria</taxon>
        <taxon>Pseudomonadati</taxon>
        <taxon>Pseudomonadota</taxon>
        <taxon>Betaproteobacteria</taxon>
        <taxon>Rhodocyclales</taxon>
        <taxon>Rhodocyclaceae</taxon>
        <taxon>Azospira</taxon>
    </lineage>
</organism>
<dbReference type="eggNOG" id="ENOG5031D0E">
    <property type="taxonomic scope" value="Bacteria"/>
</dbReference>
<dbReference type="STRING" id="640081.Dsui_0528"/>
<proteinExistence type="predicted"/>
<protein>
    <recommendedName>
        <fullName evidence="4">TIGR02449 family protein</fullName>
    </recommendedName>
</protein>
<reference evidence="2 3" key="1">
    <citation type="journal article" date="2012" name="J. Bacteriol.">
        <title>Complete genome sequence of the anaerobic perchlorate-reducing bacterium Azospira suillum strain PS.</title>
        <authorList>
            <person name="Byrne-Bailey K.G."/>
            <person name="Coates J.D."/>
        </authorList>
    </citation>
    <scope>NUCLEOTIDE SEQUENCE [LARGE SCALE GENOMIC DNA]</scope>
    <source>
        <strain evidence="3">ATCC BAA-33 / DSM 13638 / PS</strain>
    </source>
</reference>
<evidence type="ECO:0000313" key="3">
    <source>
        <dbReference type="Proteomes" id="UP000005633"/>
    </source>
</evidence>
<dbReference type="AlphaFoldDB" id="G8QFD1"/>
<gene>
    <name evidence="2" type="ordered locus">Dsui_0528</name>
</gene>
<dbReference type="RefSeq" id="WP_014235642.1">
    <property type="nucleotide sequence ID" value="NC_016616.1"/>
</dbReference>
<evidence type="ECO:0008006" key="4">
    <source>
        <dbReference type="Google" id="ProtNLM"/>
    </source>
</evidence>
<evidence type="ECO:0000256" key="1">
    <source>
        <dbReference type="SAM" id="Coils"/>
    </source>
</evidence>
<name>G8QFD1_AZOOP</name>
<dbReference type="OrthoDB" id="9181920at2"/>
<feature type="coiled-coil region" evidence="1">
    <location>
        <begin position="12"/>
        <end position="60"/>
    </location>
</feature>
<dbReference type="EMBL" id="CP003153">
    <property type="protein sequence ID" value="AEV24941.1"/>
    <property type="molecule type" value="Genomic_DNA"/>
</dbReference>
<dbReference type="HOGENOM" id="CLU_175555_3_1_4"/>